<dbReference type="Proteomes" id="UP001626628">
    <property type="component" value="Chromosome"/>
</dbReference>
<organism evidence="2 3">
    <name type="scientific">Streptomyces sirii</name>
    <dbReference type="NCBI Taxonomy" id="3127701"/>
    <lineage>
        <taxon>Bacteria</taxon>
        <taxon>Bacillati</taxon>
        <taxon>Actinomycetota</taxon>
        <taxon>Actinomycetes</taxon>
        <taxon>Kitasatosporales</taxon>
        <taxon>Streptomycetaceae</taxon>
        <taxon>Streptomyces</taxon>
    </lineage>
</organism>
<evidence type="ECO:0000313" key="2">
    <source>
        <dbReference type="EMBL" id="WXK81257.1"/>
    </source>
</evidence>
<sequence length="61" mass="6433">MRELDKQPKITLPVQAPPVRRDDQGPAAAQVPADGVEAAVRCADMTGIARQMCFARGGLSA</sequence>
<dbReference type="RefSeq" id="WP_399148422.1">
    <property type="nucleotide sequence ID" value="NZ_CP147982.1"/>
</dbReference>
<evidence type="ECO:0000256" key="1">
    <source>
        <dbReference type="SAM" id="MobiDB-lite"/>
    </source>
</evidence>
<evidence type="ECO:0000313" key="3">
    <source>
        <dbReference type="Proteomes" id="UP001626628"/>
    </source>
</evidence>
<feature type="region of interest" description="Disordered" evidence="1">
    <location>
        <begin position="1"/>
        <end position="32"/>
    </location>
</feature>
<protein>
    <submittedName>
        <fullName evidence="2">Uncharacterized protein</fullName>
    </submittedName>
</protein>
<proteinExistence type="predicted"/>
<dbReference type="EMBL" id="CP147982">
    <property type="protein sequence ID" value="WXK81257.1"/>
    <property type="molecule type" value="Genomic_DNA"/>
</dbReference>
<keyword evidence="3" id="KW-1185">Reference proteome</keyword>
<name>A0ABZ2R642_9ACTN</name>
<gene>
    <name evidence="2" type="ORF">WAB15_37530</name>
</gene>
<accession>A0ABZ2R642</accession>
<reference evidence="2 3" key="1">
    <citation type="submission" date="2024-03" db="EMBL/GenBank/DDBJ databases">
        <title>The complete genome of Streptomyces sirii sp.nov.</title>
        <authorList>
            <person name="Zakalyukina Y.V."/>
            <person name="Belik A.R."/>
            <person name="Biryukov M.V."/>
            <person name="Baturina O.A."/>
            <person name="Kabilov M.R."/>
        </authorList>
    </citation>
    <scope>NUCLEOTIDE SEQUENCE [LARGE SCALE GENOMIC DNA]</scope>
    <source>
        <strain evidence="2 3">BP-8</strain>
    </source>
</reference>